<sequence length="118" mass="12886">MVTGFPKGLSFMLTYFSTGSSKLRAPSSASFIIANAVKLLVIEPIPYIVSGVDGSLASTFLYPKPFAYMTSPSLIMLILIPGTFFSDIFSTIKLSSSTNSMVITIRELTSLNFRFFSM</sequence>
<dbReference type="Proteomes" id="UP000000752">
    <property type="component" value="Chromosome"/>
</dbReference>
<protein>
    <submittedName>
        <fullName evidence="1">Uncharacterized protein</fullName>
    </submittedName>
</protein>
<organism evidence="1 2">
    <name type="scientific">Pyrococcus horikoshii (strain ATCC 700860 / DSM 12428 / JCM 9974 / NBRC 100139 / OT-3)</name>
    <dbReference type="NCBI Taxonomy" id="70601"/>
    <lineage>
        <taxon>Archaea</taxon>
        <taxon>Methanobacteriati</taxon>
        <taxon>Methanobacteriota</taxon>
        <taxon>Thermococci</taxon>
        <taxon>Thermococcales</taxon>
        <taxon>Thermococcaceae</taxon>
        <taxon>Pyrococcus</taxon>
    </lineage>
</organism>
<keyword evidence="2" id="KW-1185">Reference proteome</keyword>
<name>O74082_PYRHO</name>
<dbReference type="PIR" id="C71235">
    <property type="entry name" value="C71235"/>
</dbReference>
<dbReference type="STRING" id="70601.gene:9377049"/>
<accession>O74082</accession>
<gene>
    <name evidence="1" type="ordered locus">PH0141</name>
</gene>
<dbReference type="AlphaFoldDB" id="O74082"/>
<proteinExistence type="predicted"/>
<evidence type="ECO:0000313" key="2">
    <source>
        <dbReference type="Proteomes" id="UP000000752"/>
    </source>
</evidence>
<dbReference type="EnsemblBacteria" id="BAA29210">
    <property type="protein sequence ID" value="BAA29210"/>
    <property type="gene ID" value="BAA29210"/>
</dbReference>
<evidence type="ECO:0000313" key="1">
    <source>
        <dbReference type="EMBL" id="BAA29210.1"/>
    </source>
</evidence>
<dbReference type="KEGG" id="pho:PH0141"/>
<dbReference type="EMBL" id="BA000001">
    <property type="protein sequence ID" value="BAA29210.1"/>
    <property type="molecule type" value="Genomic_DNA"/>
</dbReference>
<reference evidence="1 2" key="1">
    <citation type="journal article" date="1998" name="DNA Res.">
        <title>Complete sequence and gene organization of the genome of a hyper-thermophilic archaebacterium, Pyrococcus horikoshii OT3.</title>
        <authorList>
            <person name="Kawarabayasi Y."/>
            <person name="Sawada M."/>
            <person name="Horikawa H."/>
            <person name="Haikawa Y."/>
            <person name="Hino Y."/>
            <person name="Yamamoto S."/>
            <person name="Sekine M."/>
            <person name="Baba S."/>
            <person name="Kosugi H."/>
            <person name="Hosoyama A."/>
            <person name="Nagai Y."/>
            <person name="Sakai M."/>
            <person name="Ogura K."/>
            <person name="Otuka R."/>
            <person name="Nakazawa H."/>
            <person name="Takamiya M."/>
            <person name="Ohfuku Y."/>
            <person name="Funahashi T."/>
            <person name="Tanaka T."/>
            <person name="Kudoh Y."/>
            <person name="Yamazaki J."/>
            <person name="Kushida N."/>
            <person name="Oguchi A."/>
            <person name="Aoki K."/>
            <person name="Nakamura Y."/>
            <person name="Robb T.F."/>
            <person name="Horikoshi K."/>
            <person name="Masuchi Y."/>
            <person name="Shizuya H."/>
            <person name="Kikuchi H."/>
        </authorList>
    </citation>
    <scope>NUCLEOTIDE SEQUENCE [LARGE SCALE GENOMIC DNA]</scope>
    <source>
        <strain evidence="2">ATCC 700860 / DSM 12428 / JCM 9974 / NBRC 100139 / OT-3</strain>
    </source>
</reference>